<keyword evidence="4" id="KW-1185">Reference proteome</keyword>
<evidence type="ECO:0000259" key="2">
    <source>
        <dbReference type="Pfam" id="PF00535"/>
    </source>
</evidence>
<dbReference type="PANTHER" id="PTHR43685">
    <property type="entry name" value="GLYCOSYLTRANSFERASE"/>
    <property type="match status" value="1"/>
</dbReference>
<feature type="transmembrane region" description="Helical" evidence="1">
    <location>
        <begin position="272"/>
        <end position="291"/>
    </location>
</feature>
<dbReference type="InterPro" id="IPR029044">
    <property type="entry name" value="Nucleotide-diphossugar_trans"/>
</dbReference>
<dbReference type="AlphaFoldDB" id="A0A9X5I8Q8"/>
<name>A0A9X5I8Q8_9CYAN</name>
<dbReference type="RefSeq" id="WP_039713808.1">
    <property type="nucleotide sequence ID" value="NZ_JTJC03000017.1"/>
</dbReference>
<keyword evidence="1" id="KW-0812">Transmembrane</keyword>
<feature type="transmembrane region" description="Helical" evidence="1">
    <location>
        <begin position="248"/>
        <end position="266"/>
    </location>
</feature>
<feature type="transmembrane region" description="Helical" evidence="1">
    <location>
        <begin position="303"/>
        <end position="323"/>
    </location>
</feature>
<reference evidence="3 4" key="1">
    <citation type="journal article" date="2015" name="Genome Announc.">
        <title>Draft Genome Sequence of the Terrestrial Cyanobacterium Scytonema millei VB511283, Isolated from Eastern India.</title>
        <authorList>
            <person name="Sen D."/>
            <person name="Chandrababunaidu M.M."/>
            <person name="Singh D."/>
            <person name="Sanghi N."/>
            <person name="Ghorai A."/>
            <person name="Mishra G.P."/>
            <person name="Madduluri M."/>
            <person name="Adhikary S.P."/>
            <person name="Tripathy S."/>
        </authorList>
    </citation>
    <scope>NUCLEOTIDE SEQUENCE [LARGE SCALE GENOMIC DNA]</scope>
    <source>
        <strain evidence="3 4">VB511283</strain>
    </source>
</reference>
<accession>A0A9X5I8Q8</accession>
<keyword evidence="1" id="KW-1133">Transmembrane helix</keyword>
<comment type="caution">
    <text evidence="3">The sequence shown here is derived from an EMBL/GenBank/DDBJ whole genome shotgun (WGS) entry which is preliminary data.</text>
</comment>
<protein>
    <submittedName>
        <fullName evidence="3">Glycosyltransferase family 2 protein</fullName>
    </submittedName>
</protein>
<dbReference type="InterPro" id="IPR001173">
    <property type="entry name" value="Glyco_trans_2-like"/>
</dbReference>
<dbReference type="OrthoDB" id="3655479at2"/>
<dbReference type="SUPFAM" id="SSF53448">
    <property type="entry name" value="Nucleotide-diphospho-sugar transferases"/>
    <property type="match status" value="1"/>
</dbReference>
<dbReference type="CDD" id="cd00761">
    <property type="entry name" value="Glyco_tranf_GTA_type"/>
    <property type="match status" value="1"/>
</dbReference>
<dbReference type="Proteomes" id="UP000031532">
    <property type="component" value="Unassembled WGS sequence"/>
</dbReference>
<evidence type="ECO:0000313" key="3">
    <source>
        <dbReference type="EMBL" id="NHC38012.1"/>
    </source>
</evidence>
<evidence type="ECO:0000313" key="4">
    <source>
        <dbReference type="Proteomes" id="UP000031532"/>
    </source>
</evidence>
<dbReference type="EMBL" id="JTJC03000017">
    <property type="protein sequence ID" value="NHC38012.1"/>
    <property type="molecule type" value="Genomic_DNA"/>
</dbReference>
<dbReference type="PANTHER" id="PTHR43685:SF3">
    <property type="entry name" value="SLR2126 PROTEIN"/>
    <property type="match status" value="1"/>
</dbReference>
<organism evidence="3 4">
    <name type="scientific">Scytonema millei VB511283</name>
    <dbReference type="NCBI Taxonomy" id="1245923"/>
    <lineage>
        <taxon>Bacteria</taxon>
        <taxon>Bacillati</taxon>
        <taxon>Cyanobacteriota</taxon>
        <taxon>Cyanophyceae</taxon>
        <taxon>Nostocales</taxon>
        <taxon>Scytonemataceae</taxon>
        <taxon>Scytonema</taxon>
    </lineage>
</organism>
<dbReference type="Gene3D" id="3.90.550.10">
    <property type="entry name" value="Spore Coat Polysaccharide Biosynthesis Protein SpsA, Chain A"/>
    <property type="match status" value="1"/>
</dbReference>
<evidence type="ECO:0000256" key="1">
    <source>
        <dbReference type="SAM" id="Phobius"/>
    </source>
</evidence>
<gene>
    <name evidence="3" type="ORF">QH73_0025905</name>
</gene>
<dbReference type="Pfam" id="PF00535">
    <property type="entry name" value="Glycos_transf_2"/>
    <property type="match status" value="1"/>
</dbReference>
<dbReference type="InterPro" id="IPR050834">
    <property type="entry name" value="Glycosyltransf_2"/>
</dbReference>
<sequence length="341" mass="39000">MFCNHEIEVSVIIPVYNGGENFRRCLSALANTTPSPFEIIVAADGDTDGSWLIAREFGTQVVRTNTRSGPAVARNLGACFAQGEILFFVDADVVVRPDAISQVVSTFKREPDLAALIGSYDDAPDATNFLSQYRNLLHHYVHQSGCEEASTFWGACGAIRREVFLEVEGFDDSYRQASIEDIELGYRLKQAGYKIRLNKALQVKHLKRWEIGSLLKADFYYRALPWTELIWRDRLLINDLNLQVSNRLSIILIFGLLIAVVTAFWWSGFLAVALGICMALLFLNLPVYRFFWRKRGIRFALQVIPWHWFYYFYSGLAFIIGTARHQLRQWGWLKTSSSKFV</sequence>
<feature type="domain" description="Glycosyltransferase 2-like" evidence="2">
    <location>
        <begin position="10"/>
        <end position="164"/>
    </location>
</feature>
<proteinExistence type="predicted"/>
<keyword evidence="1" id="KW-0472">Membrane</keyword>